<evidence type="ECO:0000256" key="2">
    <source>
        <dbReference type="ARBA" id="ARBA00011900"/>
    </source>
</evidence>
<evidence type="ECO:0000256" key="1">
    <source>
        <dbReference type="ARBA" id="ARBA00006594"/>
    </source>
</evidence>
<dbReference type="PROSITE" id="PS00092">
    <property type="entry name" value="N6_MTASE"/>
    <property type="match status" value="1"/>
</dbReference>
<comment type="caution">
    <text evidence="9">The sequence shown here is derived from an EMBL/GenBank/DDBJ whole genome shotgun (WGS) entry which is preliminary data.</text>
</comment>
<dbReference type="GO" id="GO:0008170">
    <property type="term" value="F:N-methyltransferase activity"/>
    <property type="evidence" value="ECO:0007669"/>
    <property type="project" value="InterPro"/>
</dbReference>
<dbReference type="AlphaFoldDB" id="A0A447CQY1"/>
<dbReference type="InterPro" id="IPR002052">
    <property type="entry name" value="DNA_methylase_N6_adenine_CS"/>
</dbReference>
<evidence type="ECO:0000313" key="10">
    <source>
        <dbReference type="Proteomes" id="UP000289200"/>
    </source>
</evidence>
<dbReference type="Pfam" id="PF02384">
    <property type="entry name" value="N6_Mtase"/>
    <property type="match status" value="1"/>
</dbReference>
<sequence length="549" mass="61304">MPFTPDMRRRVDQIRDYLYGGGYPDPLSNAEQLSFLFFFYMTEGIDAANQRQARATRRAYTSLFSGDWPLKNPLNAPAEGVKTIPCERMRWSSWASAMSAEPLVRFVRDEVFPFFAGIGDQFGMSFMAQARLVIDEPTVLTQVVTLINQLRLDEADPDTKGDLFEHVLKQIKQAGELGQFRTPRHVIRAIVDLVDPKIGETVYDPAAGTAGFLVAAFEHIRLANSSDRGREVAEFDGKTFERGYGDRLSDAQWRRLRTETFYGNDVDPKMVSLASMNLALRGLPDVRILKRNVLTSTLDRQDKAERGLPLDGYDVVLANPPFSGRLDRDRIVDEVKVGTSTATELLFVKYMMDSLKRPAGGDPSKAGRCGVVVPEGVLFGSTGAHKELRRQLLQNNRVEAVLSLPGGVFQPYSGVKTSVLVFGQGGRTEKVLFLHAANDGFKLDANHDQPIEADDLPGLVAAFNSRDDLWDDWQARDPAAPWTQNWWFADAGRIEAEDWNLSASRYRPETRAAAAHRDPRELLAELQEDVTAILADIEALTAEFSEATR</sequence>
<name>A0A447CQY1_9BRAD</name>
<evidence type="ECO:0000259" key="8">
    <source>
        <dbReference type="Pfam" id="PF02384"/>
    </source>
</evidence>
<evidence type="ECO:0000256" key="3">
    <source>
        <dbReference type="ARBA" id="ARBA00022603"/>
    </source>
</evidence>
<dbReference type="InterPro" id="IPR051537">
    <property type="entry name" value="DNA_Adenine_Mtase"/>
</dbReference>
<dbReference type="GO" id="GO:0032259">
    <property type="term" value="P:methylation"/>
    <property type="evidence" value="ECO:0007669"/>
    <property type="project" value="UniProtKB-KW"/>
</dbReference>
<dbReference type="Proteomes" id="UP000289200">
    <property type="component" value="Unassembled WGS sequence"/>
</dbReference>
<evidence type="ECO:0000256" key="4">
    <source>
        <dbReference type="ARBA" id="ARBA00022679"/>
    </source>
</evidence>
<dbReference type="CDD" id="cd02440">
    <property type="entry name" value="AdoMet_MTases"/>
    <property type="match status" value="1"/>
</dbReference>
<dbReference type="OrthoDB" id="9806213at2"/>
<dbReference type="InterPro" id="IPR038333">
    <property type="entry name" value="T1MK-like_N_sf"/>
</dbReference>
<keyword evidence="3" id="KW-0489">Methyltransferase</keyword>
<comment type="catalytic activity">
    <reaction evidence="7">
        <text>a 2'-deoxyadenosine in DNA + S-adenosyl-L-methionine = an N(6)-methyl-2'-deoxyadenosine in DNA + S-adenosyl-L-homocysteine + H(+)</text>
        <dbReference type="Rhea" id="RHEA:15197"/>
        <dbReference type="Rhea" id="RHEA-COMP:12418"/>
        <dbReference type="Rhea" id="RHEA-COMP:12419"/>
        <dbReference type="ChEBI" id="CHEBI:15378"/>
        <dbReference type="ChEBI" id="CHEBI:57856"/>
        <dbReference type="ChEBI" id="CHEBI:59789"/>
        <dbReference type="ChEBI" id="CHEBI:90615"/>
        <dbReference type="ChEBI" id="CHEBI:90616"/>
        <dbReference type="EC" id="2.1.1.72"/>
    </reaction>
</comment>
<dbReference type="RefSeq" id="WP_129607899.1">
    <property type="nucleotide sequence ID" value="NZ_UWOC01000055.1"/>
</dbReference>
<dbReference type="InterPro" id="IPR029063">
    <property type="entry name" value="SAM-dependent_MTases_sf"/>
</dbReference>
<reference evidence="10" key="1">
    <citation type="submission" date="2018-10" db="EMBL/GenBank/DDBJ databases">
        <authorList>
            <person name="Peiro R."/>
            <person name="Begona"/>
            <person name="Cbmso G."/>
            <person name="Lopez M."/>
            <person name="Gonzalez S."/>
            <person name="Sacristan E."/>
            <person name="Castillo E."/>
        </authorList>
    </citation>
    <scope>NUCLEOTIDE SEQUENCE [LARGE SCALE GENOMIC DNA]</scope>
</reference>
<evidence type="ECO:0000256" key="7">
    <source>
        <dbReference type="ARBA" id="ARBA00047942"/>
    </source>
</evidence>
<evidence type="ECO:0000313" key="9">
    <source>
        <dbReference type="EMBL" id="VCU07641.1"/>
    </source>
</evidence>
<dbReference type="Gene3D" id="3.40.50.150">
    <property type="entry name" value="Vaccinia Virus protein VP39"/>
    <property type="match status" value="1"/>
</dbReference>
<keyword evidence="4" id="KW-0808">Transferase</keyword>
<protein>
    <recommendedName>
        <fullName evidence="2">site-specific DNA-methyltransferase (adenine-specific)</fullName>
        <ecNumber evidence="2">2.1.1.72</ecNumber>
    </recommendedName>
</protein>
<accession>A0A447CQY1</accession>
<dbReference type="PANTHER" id="PTHR42933">
    <property type="entry name" value="SLR6095 PROTEIN"/>
    <property type="match status" value="1"/>
</dbReference>
<evidence type="ECO:0000256" key="6">
    <source>
        <dbReference type="ARBA" id="ARBA00022747"/>
    </source>
</evidence>
<dbReference type="GO" id="GO:0009307">
    <property type="term" value="P:DNA restriction-modification system"/>
    <property type="evidence" value="ECO:0007669"/>
    <property type="project" value="UniProtKB-KW"/>
</dbReference>
<comment type="similarity">
    <text evidence="1">Belongs to the N(4)/N(6)-methyltransferase family.</text>
</comment>
<keyword evidence="5" id="KW-0949">S-adenosyl-L-methionine</keyword>
<keyword evidence="6" id="KW-0680">Restriction system</keyword>
<dbReference type="InterPro" id="IPR003356">
    <property type="entry name" value="DNA_methylase_A-5"/>
</dbReference>
<evidence type="ECO:0000256" key="5">
    <source>
        <dbReference type="ARBA" id="ARBA00022691"/>
    </source>
</evidence>
<keyword evidence="10" id="KW-1185">Reference proteome</keyword>
<dbReference type="EMBL" id="UWOC01000055">
    <property type="protein sequence ID" value="VCU07641.1"/>
    <property type="molecule type" value="Genomic_DNA"/>
</dbReference>
<dbReference type="Gene3D" id="1.20.1260.30">
    <property type="match status" value="1"/>
</dbReference>
<dbReference type="PRINTS" id="PR00507">
    <property type="entry name" value="N12N6MTFRASE"/>
</dbReference>
<dbReference type="SUPFAM" id="SSF53335">
    <property type="entry name" value="S-adenosyl-L-methionine-dependent methyltransferases"/>
    <property type="match status" value="1"/>
</dbReference>
<dbReference type="PANTHER" id="PTHR42933:SF3">
    <property type="entry name" value="TYPE I RESTRICTION ENZYME MJAVIII METHYLASE SUBUNIT"/>
    <property type="match status" value="1"/>
</dbReference>
<dbReference type="GO" id="GO:0009007">
    <property type="term" value="F:site-specific DNA-methyltransferase (adenine-specific) activity"/>
    <property type="evidence" value="ECO:0007669"/>
    <property type="project" value="UniProtKB-EC"/>
</dbReference>
<feature type="domain" description="DNA methylase adenine-specific" evidence="8">
    <location>
        <begin position="157"/>
        <end position="508"/>
    </location>
</feature>
<gene>
    <name evidence="9" type="ORF">RHODGE_RHODGE_00846</name>
</gene>
<dbReference type="GO" id="GO:0003677">
    <property type="term" value="F:DNA binding"/>
    <property type="evidence" value="ECO:0007669"/>
    <property type="project" value="InterPro"/>
</dbReference>
<proteinExistence type="inferred from homology"/>
<dbReference type="EC" id="2.1.1.72" evidence="2"/>
<organism evidence="9 10">
    <name type="scientific">Rhodoplanes serenus</name>
    <dbReference type="NCBI Taxonomy" id="200615"/>
    <lineage>
        <taxon>Bacteria</taxon>
        <taxon>Pseudomonadati</taxon>
        <taxon>Pseudomonadota</taxon>
        <taxon>Alphaproteobacteria</taxon>
        <taxon>Hyphomicrobiales</taxon>
        <taxon>Nitrobacteraceae</taxon>
        <taxon>Rhodoplanes</taxon>
    </lineage>
</organism>